<comment type="caution">
    <text evidence="1">The sequence shown here is derived from an EMBL/GenBank/DDBJ whole genome shotgun (WGS) entry which is preliminary data.</text>
</comment>
<dbReference type="AlphaFoldDB" id="A0A8T1X3Q7"/>
<proteinExistence type="predicted"/>
<accession>A0A8T1X3Q7</accession>
<evidence type="ECO:0000313" key="1">
    <source>
        <dbReference type="EMBL" id="KAG7399038.1"/>
    </source>
</evidence>
<protein>
    <submittedName>
        <fullName evidence="1">Uncharacterized protein</fullName>
    </submittedName>
</protein>
<reference evidence="1" key="1">
    <citation type="submission" date="2021-02" db="EMBL/GenBank/DDBJ databases">
        <authorList>
            <person name="Palmer J.M."/>
        </authorList>
    </citation>
    <scope>NUCLEOTIDE SEQUENCE</scope>
    <source>
        <strain evidence="1">SCRP23</strain>
    </source>
</reference>
<name>A0A8T1X3Q7_9STRA</name>
<evidence type="ECO:0000313" key="2">
    <source>
        <dbReference type="Proteomes" id="UP000693981"/>
    </source>
</evidence>
<dbReference type="OrthoDB" id="77614at2759"/>
<keyword evidence="2" id="KW-1185">Reference proteome</keyword>
<gene>
    <name evidence="1" type="ORF">PHYBOEH_009929</name>
</gene>
<dbReference type="Proteomes" id="UP000693981">
    <property type="component" value="Unassembled WGS sequence"/>
</dbReference>
<organism evidence="1 2">
    <name type="scientific">Phytophthora boehmeriae</name>
    <dbReference type="NCBI Taxonomy" id="109152"/>
    <lineage>
        <taxon>Eukaryota</taxon>
        <taxon>Sar</taxon>
        <taxon>Stramenopiles</taxon>
        <taxon>Oomycota</taxon>
        <taxon>Peronosporomycetes</taxon>
        <taxon>Peronosporales</taxon>
        <taxon>Peronosporaceae</taxon>
        <taxon>Phytophthora</taxon>
    </lineage>
</organism>
<dbReference type="EMBL" id="JAGDFL010000065">
    <property type="protein sequence ID" value="KAG7399038.1"/>
    <property type="molecule type" value="Genomic_DNA"/>
</dbReference>
<sequence length="289" mass="32183">MESKNYFEEYFDGCQDSQSKAVEAARDYIYVLLQCNLPSLALSRCSQFLSQFEDDHSAHGNAVMVVSMLLLHMYKADSLLCLERVDECHDYLKQIVQPKIQLLLQQSSRSSTGQTSDATFVEVVSCHTQLLNNLAVVTVCCDGIDAAIAILREGLQQYPDCLALKFNLVLLLWRKGDKTVACSMWVEARGWTLTTGPTGVNPLSVVSSYENAAASVSPSETPLISEHVQSDSTGDGNVSEQQLAYLDALILNHWRKIRNAKLEATSLQYVEYFENLGNSHSIQLDVHHN</sequence>